<dbReference type="EMBL" id="CP113517">
    <property type="protein sequence ID" value="WAR45419.1"/>
    <property type="molecule type" value="Genomic_DNA"/>
</dbReference>
<reference evidence="1" key="1">
    <citation type="submission" date="2022-11" db="EMBL/GenBank/DDBJ databases">
        <title>Methylomonas rapida sp. nov., Carotenoid-Producing Obligate Methanotrophs with High Growth Characteristics and Biotechnological Potential.</title>
        <authorList>
            <person name="Tikhonova E.N."/>
            <person name="Suleimanov R.Z."/>
            <person name="Miroshnikov K."/>
            <person name="Oshkin I.Y."/>
            <person name="Belova S.E."/>
            <person name="Danilova O.V."/>
            <person name="Ashikhmin A."/>
            <person name="Konopkin A."/>
            <person name="But S.Y."/>
            <person name="Khmelenina V.N."/>
            <person name="Kuznetsov N."/>
            <person name="Pimenov N.V."/>
            <person name="Dedysh S.N."/>
        </authorList>
    </citation>
    <scope>NUCLEOTIDE SEQUENCE</scope>
    <source>
        <strain evidence="1">MP1</strain>
    </source>
</reference>
<evidence type="ECO:0000313" key="2">
    <source>
        <dbReference type="Proteomes" id="UP001162780"/>
    </source>
</evidence>
<dbReference type="RefSeq" id="WP_255190388.1">
    <property type="nucleotide sequence ID" value="NZ_CP113517.1"/>
</dbReference>
<accession>A0ABY7GLP9</accession>
<organism evidence="1 2">
    <name type="scientific">Methylomonas rapida</name>
    <dbReference type="NCBI Taxonomy" id="2963939"/>
    <lineage>
        <taxon>Bacteria</taxon>
        <taxon>Pseudomonadati</taxon>
        <taxon>Pseudomonadota</taxon>
        <taxon>Gammaproteobacteria</taxon>
        <taxon>Methylococcales</taxon>
        <taxon>Methylococcaceae</taxon>
        <taxon>Methylomonas</taxon>
    </lineage>
</organism>
<protein>
    <recommendedName>
        <fullName evidence="3">Motility protein YjfB-like</fullName>
    </recommendedName>
</protein>
<evidence type="ECO:0008006" key="3">
    <source>
        <dbReference type="Google" id="ProtNLM"/>
    </source>
</evidence>
<gene>
    <name evidence="1" type="ORF">NM686_002605</name>
</gene>
<keyword evidence="2" id="KW-1185">Reference proteome</keyword>
<evidence type="ECO:0000313" key="1">
    <source>
        <dbReference type="EMBL" id="WAR45419.1"/>
    </source>
</evidence>
<proteinExistence type="predicted"/>
<name>A0ABY7GLP9_9GAMM</name>
<dbReference type="Proteomes" id="UP001162780">
    <property type="component" value="Chromosome"/>
</dbReference>
<sequence length="66" mass="6792">MIGSVSGGSASSLITALMKDGVTRQNMEVAVIKKGQDVQKMQGEAALKLINAAANLAEPGKIDVHV</sequence>